<accession>A0A0G0QFC1</accession>
<evidence type="ECO:0000313" key="6">
    <source>
        <dbReference type="EMBL" id="KKR00417.1"/>
    </source>
</evidence>
<dbReference type="STRING" id="1618574.UT24_C0012G0039"/>
<keyword evidence="3" id="KW-1133">Transmembrane helix</keyword>
<dbReference type="Gene3D" id="3.40.50.2000">
    <property type="entry name" value="Glycogen Phosphorylase B"/>
    <property type="match status" value="2"/>
</dbReference>
<feature type="domain" description="Glycosyl transferase family 28 C-terminal" evidence="5">
    <location>
        <begin position="194"/>
        <end position="361"/>
    </location>
</feature>
<evidence type="ECO:0000259" key="5">
    <source>
        <dbReference type="Pfam" id="PF04101"/>
    </source>
</evidence>
<reference evidence="6 7" key="1">
    <citation type="journal article" date="2015" name="Nature">
        <title>rRNA introns, odd ribosomes, and small enigmatic genomes across a large radiation of phyla.</title>
        <authorList>
            <person name="Brown C.T."/>
            <person name="Hug L.A."/>
            <person name="Thomas B.C."/>
            <person name="Sharon I."/>
            <person name="Castelle C.J."/>
            <person name="Singh A."/>
            <person name="Wilkins M.J."/>
            <person name="Williams K.H."/>
            <person name="Banfield J.F."/>
        </authorList>
    </citation>
    <scope>NUCLEOTIDE SEQUENCE [LARGE SCALE GENOMIC DNA]</scope>
</reference>
<dbReference type="SUPFAM" id="SSF53756">
    <property type="entry name" value="UDP-Glycosyltransferase/glycogen phosphorylase"/>
    <property type="match status" value="1"/>
</dbReference>
<keyword evidence="2" id="KW-0808">Transferase</keyword>
<dbReference type="CDD" id="cd03785">
    <property type="entry name" value="GT28_MurG"/>
    <property type="match status" value="1"/>
</dbReference>
<comment type="caution">
    <text evidence="6">The sequence shown here is derived from an EMBL/GenBank/DDBJ whole genome shotgun (WGS) entry which is preliminary data.</text>
</comment>
<evidence type="ECO:0000313" key="7">
    <source>
        <dbReference type="Proteomes" id="UP000033881"/>
    </source>
</evidence>
<keyword evidence="3" id="KW-0472">Membrane</keyword>
<name>A0A0G0QFC1_9BACT</name>
<feature type="transmembrane region" description="Helical" evidence="3">
    <location>
        <begin position="85"/>
        <end position="103"/>
    </location>
</feature>
<dbReference type="GO" id="GO:0005975">
    <property type="term" value="P:carbohydrate metabolic process"/>
    <property type="evidence" value="ECO:0007669"/>
    <property type="project" value="InterPro"/>
</dbReference>
<sequence length="373" mass="41554">MVKKNEKVKIVLSGGHAGSTAFVVIEEIRRQNKSWDISWVGFRSSLEGEKVPSLSSIYFPKYHIKTYGITAGRIQRKLTIHTLPSILKIPLGFIHAFILLTGIKPDLILSFGGFAAFPVVVIGYLLGIPVIIHEQTSVVGRANKYSAFFAKKIAISRESSYDYFPKNKTTLTGNPTPSTVFTTKPRRFLSKIPTIFVTGGQSGSLAINKVIEDALTIILKDFCLVHLTGIKNEKKFIGIRERLVRDLKKRYKVYGLVSPKKFNDLFKFSDIVISRAGANTVSKIIAAKKLSILIPLPISYLDEQKRNALFAEEFGIARILNQDALTPENLVAQIRYITANWNKILQSVSGKESPDKDAAKKLVALIEEFVGKK</sequence>
<keyword evidence="3" id="KW-0812">Transmembrane</keyword>
<protein>
    <recommendedName>
        <fullName evidence="8">Undecaprenyl-PP-MurNAc-pentapeptide-UDPGlcNAc GlcNAc transferase</fullName>
    </recommendedName>
</protein>
<feature type="domain" description="Glycosyltransferase family 28 N-terminal" evidence="4">
    <location>
        <begin position="59"/>
        <end position="155"/>
    </location>
</feature>
<dbReference type="GO" id="GO:1901137">
    <property type="term" value="P:carbohydrate derivative biosynthetic process"/>
    <property type="evidence" value="ECO:0007669"/>
    <property type="project" value="UniProtKB-ARBA"/>
</dbReference>
<dbReference type="PATRIC" id="fig|1618574.4.peg.965"/>
<dbReference type="InterPro" id="IPR007235">
    <property type="entry name" value="Glyco_trans_28_C"/>
</dbReference>
<dbReference type="InterPro" id="IPR004276">
    <property type="entry name" value="GlycoTrans_28_N"/>
</dbReference>
<dbReference type="PANTHER" id="PTHR21015:SF22">
    <property type="entry name" value="GLYCOSYLTRANSFERASE"/>
    <property type="match status" value="1"/>
</dbReference>
<proteinExistence type="predicted"/>
<evidence type="ECO:0000256" key="1">
    <source>
        <dbReference type="ARBA" id="ARBA00022676"/>
    </source>
</evidence>
<evidence type="ECO:0000259" key="4">
    <source>
        <dbReference type="Pfam" id="PF03033"/>
    </source>
</evidence>
<dbReference type="Pfam" id="PF04101">
    <property type="entry name" value="Glyco_tran_28_C"/>
    <property type="match status" value="1"/>
</dbReference>
<organism evidence="6 7">
    <name type="scientific">Candidatus Woesebacteria bacterium GW2011_GWB1_39_12</name>
    <dbReference type="NCBI Taxonomy" id="1618574"/>
    <lineage>
        <taxon>Bacteria</taxon>
        <taxon>Candidatus Woeseibacteriota</taxon>
    </lineage>
</organism>
<feature type="transmembrane region" description="Helical" evidence="3">
    <location>
        <begin position="109"/>
        <end position="132"/>
    </location>
</feature>
<dbReference type="GO" id="GO:0016758">
    <property type="term" value="F:hexosyltransferase activity"/>
    <property type="evidence" value="ECO:0007669"/>
    <property type="project" value="InterPro"/>
</dbReference>
<dbReference type="Proteomes" id="UP000033881">
    <property type="component" value="Unassembled WGS sequence"/>
</dbReference>
<dbReference type="EMBL" id="LBWB01000012">
    <property type="protein sequence ID" value="KKR00417.1"/>
    <property type="molecule type" value="Genomic_DNA"/>
</dbReference>
<dbReference type="Pfam" id="PF03033">
    <property type="entry name" value="Glyco_transf_28"/>
    <property type="match status" value="1"/>
</dbReference>
<keyword evidence="1" id="KW-0328">Glycosyltransferase</keyword>
<evidence type="ECO:0000256" key="2">
    <source>
        <dbReference type="ARBA" id="ARBA00022679"/>
    </source>
</evidence>
<dbReference type="PANTHER" id="PTHR21015">
    <property type="entry name" value="UDP-N-ACETYLGLUCOSAMINE--N-ACETYLMURAMYL-(PENTAPEPTIDE) PYROPHOSPHORYL-UNDECAPRENOL N-ACETYLGLUCOSAMINE TRANSFERASE 1"/>
    <property type="match status" value="1"/>
</dbReference>
<evidence type="ECO:0000256" key="3">
    <source>
        <dbReference type="SAM" id="Phobius"/>
    </source>
</evidence>
<dbReference type="AlphaFoldDB" id="A0A0G0QFC1"/>
<evidence type="ECO:0008006" key="8">
    <source>
        <dbReference type="Google" id="ProtNLM"/>
    </source>
</evidence>
<gene>
    <name evidence="6" type="ORF">UT24_C0012G0039</name>
</gene>